<dbReference type="Proteomes" id="UP000028582">
    <property type="component" value="Unassembled WGS sequence"/>
</dbReference>
<organism evidence="2 3">
    <name type="scientific">Phytophthora nicotianae P1976</name>
    <dbReference type="NCBI Taxonomy" id="1317066"/>
    <lineage>
        <taxon>Eukaryota</taxon>
        <taxon>Sar</taxon>
        <taxon>Stramenopiles</taxon>
        <taxon>Oomycota</taxon>
        <taxon>Peronosporomycetes</taxon>
        <taxon>Peronosporales</taxon>
        <taxon>Peronosporaceae</taxon>
        <taxon>Phytophthora</taxon>
    </lineage>
</organism>
<feature type="compositionally biased region" description="Polar residues" evidence="1">
    <location>
        <begin position="126"/>
        <end position="136"/>
    </location>
</feature>
<reference evidence="2 3" key="1">
    <citation type="submission" date="2013-11" db="EMBL/GenBank/DDBJ databases">
        <title>The Genome Sequence of Phytophthora parasitica P1976.</title>
        <authorList>
            <consortium name="The Broad Institute Genomics Platform"/>
            <person name="Russ C."/>
            <person name="Tyler B."/>
            <person name="Panabieres F."/>
            <person name="Shan W."/>
            <person name="Tripathy S."/>
            <person name="Grunwald N."/>
            <person name="Machado M."/>
            <person name="Johnson C.S."/>
            <person name="Walker B."/>
            <person name="Young S."/>
            <person name="Zeng Q."/>
            <person name="Gargeya S."/>
            <person name="Fitzgerald M."/>
            <person name="Haas B."/>
            <person name="Abouelleil A."/>
            <person name="Allen A.W."/>
            <person name="Alvarado L."/>
            <person name="Arachchi H.M."/>
            <person name="Berlin A.M."/>
            <person name="Chapman S.B."/>
            <person name="Gainer-Dewar J."/>
            <person name="Goldberg J."/>
            <person name="Griggs A."/>
            <person name="Gujja S."/>
            <person name="Hansen M."/>
            <person name="Howarth C."/>
            <person name="Imamovic A."/>
            <person name="Ireland A."/>
            <person name="Larimer J."/>
            <person name="McCowan C."/>
            <person name="Murphy C."/>
            <person name="Pearson M."/>
            <person name="Poon T.W."/>
            <person name="Priest M."/>
            <person name="Roberts A."/>
            <person name="Saif S."/>
            <person name="Shea T."/>
            <person name="Sisk P."/>
            <person name="Sykes S."/>
            <person name="Wortman J."/>
            <person name="Nusbaum C."/>
            <person name="Birren B."/>
        </authorList>
    </citation>
    <scope>NUCLEOTIDE SEQUENCE [LARGE SCALE GENOMIC DNA]</scope>
    <source>
        <strain evidence="2 3">P1976</strain>
    </source>
</reference>
<dbReference type="AlphaFoldDB" id="A0A080ZVA4"/>
<dbReference type="EMBL" id="ANJA01002307">
    <property type="protein sequence ID" value="ETO70565.1"/>
    <property type="molecule type" value="Genomic_DNA"/>
</dbReference>
<accession>A0A080ZVA4</accession>
<evidence type="ECO:0000256" key="1">
    <source>
        <dbReference type="SAM" id="MobiDB-lite"/>
    </source>
</evidence>
<name>A0A080ZVA4_PHYNI</name>
<evidence type="ECO:0000313" key="3">
    <source>
        <dbReference type="Proteomes" id="UP000028582"/>
    </source>
</evidence>
<gene>
    <name evidence="2" type="ORF">F444_12944</name>
</gene>
<comment type="caution">
    <text evidence="2">The sequence shown here is derived from an EMBL/GenBank/DDBJ whole genome shotgun (WGS) entry which is preliminary data.</text>
</comment>
<sequence length="258" mass="28859">MADIQDDEEFEEMLNIVLSQWRNVRQRKKRAIRVSGSVVPDDKSVVDTLQDLLDALDEDKPGLLKTQRCLSGVIIRHGGSDNKKPKLKICKNPVLVQDPSNLLPSKLLDACLKVLPLSNTKSTAISIDGSQPSQSHSSEEKAAPQSVETVLIKDVGQFSRKQIEIFKRVRNLKEVVELGLGTYKWMTEIGIPALPAENHGLAKKIAEKVESTHPYQQIQGLPGVADFQYGMLYRATPPSWLSNSFIRALCLRRCRDFT</sequence>
<dbReference type="OrthoDB" id="127875at2759"/>
<feature type="region of interest" description="Disordered" evidence="1">
    <location>
        <begin position="126"/>
        <end position="145"/>
    </location>
</feature>
<protein>
    <submittedName>
        <fullName evidence="2">Uncharacterized protein</fullName>
    </submittedName>
</protein>
<evidence type="ECO:0000313" key="2">
    <source>
        <dbReference type="EMBL" id="ETO70565.1"/>
    </source>
</evidence>
<proteinExistence type="predicted"/>